<evidence type="ECO:0000313" key="2">
    <source>
        <dbReference type="Proteomes" id="UP000001542"/>
    </source>
</evidence>
<dbReference type="VEuPathDB" id="TrichDB:TVAG_278740"/>
<dbReference type="VEuPathDB" id="TrichDB:TVAGG3_0103760"/>
<dbReference type="AlphaFoldDB" id="A2FXC3"/>
<gene>
    <name evidence="1" type="ORF">TVAG_278740</name>
</gene>
<reference evidence="1" key="2">
    <citation type="journal article" date="2007" name="Science">
        <title>Draft genome sequence of the sexually transmitted pathogen Trichomonas vaginalis.</title>
        <authorList>
            <person name="Carlton J.M."/>
            <person name="Hirt R.P."/>
            <person name="Silva J.C."/>
            <person name="Delcher A.L."/>
            <person name="Schatz M."/>
            <person name="Zhao Q."/>
            <person name="Wortman J.R."/>
            <person name="Bidwell S.L."/>
            <person name="Alsmark U.C.M."/>
            <person name="Besteiro S."/>
            <person name="Sicheritz-Ponten T."/>
            <person name="Noel C.J."/>
            <person name="Dacks J.B."/>
            <person name="Foster P.G."/>
            <person name="Simillion C."/>
            <person name="Van de Peer Y."/>
            <person name="Miranda-Saavedra D."/>
            <person name="Barton G.J."/>
            <person name="Westrop G.D."/>
            <person name="Mueller S."/>
            <person name="Dessi D."/>
            <person name="Fiori P.L."/>
            <person name="Ren Q."/>
            <person name="Paulsen I."/>
            <person name="Zhang H."/>
            <person name="Bastida-Corcuera F.D."/>
            <person name="Simoes-Barbosa A."/>
            <person name="Brown M.T."/>
            <person name="Hayes R.D."/>
            <person name="Mukherjee M."/>
            <person name="Okumura C.Y."/>
            <person name="Schneider R."/>
            <person name="Smith A.J."/>
            <person name="Vanacova S."/>
            <person name="Villalvazo M."/>
            <person name="Haas B.J."/>
            <person name="Pertea M."/>
            <person name="Feldblyum T.V."/>
            <person name="Utterback T.R."/>
            <person name="Shu C.L."/>
            <person name="Osoegawa K."/>
            <person name="de Jong P.J."/>
            <person name="Hrdy I."/>
            <person name="Horvathova L."/>
            <person name="Zubacova Z."/>
            <person name="Dolezal P."/>
            <person name="Malik S.B."/>
            <person name="Logsdon J.M. Jr."/>
            <person name="Henze K."/>
            <person name="Gupta A."/>
            <person name="Wang C.C."/>
            <person name="Dunne R.L."/>
            <person name="Upcroft J.A."/>
            <person name="Upcroft P."/>
            <person name="White O."/>
            <person name="Salzberg S.L."/>
            <person name="Tang P."/>
            <person name="Chiu C.-H."/>
            <person name="Lee Y.-S."/>
            <person name="Embley T.M."/>
            <person name="Coombs G.H."/>
            <person name="Mottram J.C."/>
            <person name="Tachezy J."/>
            <person name="Fraser-Liggett C.M."/>
            <person name="Johnson P.J."/>
        </authorList>
    </citation>
    <scope>NUCLEOTIDE SEQUENCE [LARGE SCALE GENOMIC DNA]</scope>
    <source>
        <strain evidence="1">G3</strain>
    </source>
</reference>
<name>A2FXC3_TRIV3</name>
<protein>
    <submittedName>
        <fullName evidence="1">Uncharacterized protein</fullName>
    </submittedName>
</protein>
<reference evidence="1" key="1">
    <citation type="submission" date="2006-10" db="EMBL/GenBank/DDBJ databases">
        <authorList>
            <person name="Amadeo P."/>
            <person name="Zhao Q."/>
            <person name="Wortman J."/>
            <person name="Fraser-Liggett C."/>
            <person name="Carlton J."/>
        </authorList>
    </citation>
    <scope>NUCLEOTIDE SEQUENCE</scope>
    <source>
        <strain evidence="1">G3</strain>
    </source>
</reference>
<keyword evidence="2" id="KW-1185">Reference proteome</keyword>
<accession>A2FXC3</accession>
<dbReference type="Proteomes" id="UP000001542">
    <property type="component" value="Unassembled WGS sequence"/>
</dbReference>
<evidence type="ECO:0000313" key="1">
    <source>
        <dbReference type="EMBL" id="EAX90453.1"/>
    </source>
</evidence>
<dbReference type="RefSeq" id="XP_001303383.1">
    <property type="nucleotide sequence ID" value="XM_001303382.1"/>
</dbReference>
<dbReference type="KEGG" id="tva:4748138"/>
<sequence>MRPKANDNYQGPIPQKAESLIQNAYSYLEYLLKDHKCREAQLKNTLNIFDNWMEKGECLFNVTNDDKEDYYCFVRCRQEKKEPSRLIGLWLLCASCSVASCERTISAQRLILTIRNLRLSKKVKDTRLTIFRSLEMHLHVLNV</sequence>
<proteinExistence type="predicted"/>
<dbReference type="InParanoid" id="A2FXC3"/>
<dbReference type="EMBL" id="DS114107">
    <property type="protein sequence ID" value="EAX90453.1"/>
    <property type="molecule type" value="Genomic_DNA"/>
</dbReference>
<organism evidence="1 2">
    <name type="scientific">Trichomonas vaginalis (strain ATCC PRA-98 / G3)</name>
    <dbReference type="NCBI Taxonomy" id="412133"/>
    <lineage>
        <taxon>Eukaryota</taxon>
        <taxon>Metamonada</taxon>
        <taxon>Parabasalia</taxon>
        <taxon>Trichomonadida</taxon>
        <taxon>Trichomonadidae</taxon>
        <taxon>Trichomonas</taxon>
    </lineage>
</organism>